<dbReference type="OrthoDB" id="9985637at2759"/>
<proteinExistence type="inferred from homology"/>
<reference evidence="4 5" key="1">
    <citation type="submission" date="2015-07" db="EMBL/GenBank/DDBJ databases">
        <title>The genome of the fungus Escovopsis weberi, a specialized disease agent of ant agriculture.</title>
        <authorList>
            <person name="de Man T.J."/>
            <person name="Stajich J.E."/>
            <person name="Kubicek C.P."/>
            <person name="Chenthamara K."/>
            <person name="Atanasova L."/>
            <person name="Druzhinina I.S."/>
            <person name="Birnbaum S."/>
            <person name="Barribeau S.M."/>
            <person name="Teiling C."/>
            <person name="Suen G."/>
            <person name="Currie C."/>
            <person name="Gerardo N.M."/>
        </authorList>
    </citation>
    <scope>NUCLEOTIDE SEQUENCE [LARGE SCALE GENOMIC DNA]</scope>
</reference>
<dbReference type="Gene3D" id="3.30.450.30">
    <property type="entry name" value="Dynein light chain 2a, cytoplasmic"/>
    <property type="match status" value="1"/>
</dbReference>
<dbReference type="InterPro" id="IPR004942">
    <property type="entry name" value="Roadblock/LAMTOR2_dom"/>
</dbReference>
<protein>
    <submittedName>
        <fullName evidence="4">Dynein light chain roadblock-type 2</fullName>
    </submittedName>
</protein>
<evidence type="ECO:0000259" key="3">
    <source>
        <dbReference type="SMART" id="SM00960"/>
    </source>
</evidence>
<evidence type="ECO:0000256" key="2">
    <source>
        <dbReference type="SAM" id="MobiDB-lite"/>
    </source>
</evidence>
<evidence type="ECO:0000313" key="5">
    <source>
        <dbReference type="Proteomes" id="UP000053831"/>
    </source>
</evidence>
<organism evidence="4 5">
    <name type="scientific">Escovopsis weberi</name>
    <dbReference type="NCBI Taxonomy" id="150374"/>
    <lineage>
        <taxon>Eukaryota</taxon>
        <taxon>Fungi</taxon>
        <taxon>Dikarya</taxon>
        <taxon>Ascomycota</taxon>
        <taxon>Pezizomycotina</taxon>
        <taxon>Sordariomycetes</taxon>
        <taxon>Hypocreomycetidae</taxon>
        <taxon>Hypocreales</taxon>
        <taxon>Hypocreaceae</taxon>
        <taxon>Escovopsis</taxon>
    </lineage>
</organism>
<dbReference type="AlphaFoldDB" id="A0A0M9VUK1"/>
<evidence type="ECO:0000313" key="4">
    <source>
        <dbReference type="EMBL" id="KOS19832.1"/>
    </source>
</evidence>
<dbReference type="EMBL" id="LGSR01000019">
    <property type="protein sequence ID" value="KOS19832.1"/>
    <property type="molecule type" value="Genomic_DNA"/>
</dbReference>
<dbReference type="SUPFAM" id="SSF103196">
    <property type="entry name" value="Roadblock/LC7 domain"/>
    <property type="match status" value="1"/>
</dbReference>
<gene>
    <name evidence="4" type="ORF">ESCO_005713</name>
</gene>
<comment type="similarity">
    <text evidence="1">Belongs to the GAMAD family.</text>
</comment>
<dbReference type="STRING" id="150374.A0A0M9VUK1"/>
<feature type="compositionally biased region" description="Basic and acidic residues" evidence="2">
    <location>
        <begin position="11"/>
        <end position="21"/>
    </location>
</feature>
<feature type="domain" description="Roadblock/LAMTOR2" evidence="3">
    <location>
        <begin position="13"/>
        <end position="147"/>
    </location>
</feature>
<dbReference type="Proteomes" id="UP000053831">
    <property type="component" value="Unassembled WGS sequence"/>
</dbReference>
<comment type="caution">
    <text evidence="4">The sequence shown here is derived from an EMBL/GenBank/DDBJ whole genome shotgun (WGS) entry which is preliminary data.</text>
</comment>
<sequence>MAEGQAPIGHDTPEEKLDRLSRKPGVKASIIIDRETGSILRTSGQLSVLSTAKSRTASSSSTATFPTETPAPAAAAASASAATSTEEDSGSQSVEDFAQMIWNFVNDSGQFVQDLDTEDELRLLRLRTKKHEIVIVPDQKYLLTVIHDMHQA</sequence>
<dbReference type="PANTHER" id="PTHR10779">
    <property type="entry name" value="DYNEIN LIGHT CHAIN ROADBLOCK"/>
    <property type="match status" value="1"/>
</dbReference>
<dbReference type="SMART" id="SM00960">
    <property type="entry name" value="Robl_LC7"/>
    <property type="match status" value="1"/>
</dbReference>
<dbReference type="Pfam" id="PF03259">
    <property type="entry name" value="Robl_LC7"/>
    <property type="match status" value="1"/>
</dbReference>
<feature type="region of interest" description="Disordered" evidence="2">
    <location>
        <begin position="50"/>
        <end position="92"/>
    </location>
</feature>
<feature type="compositionally biased region" description="Low complexity" evidence="2">
    <location>
        <begin position="50"/>
        <end position="84"/>
    </location>
</feature>
<name>A0A0M9VUK1_ESCWE</name>
<evidence type="ECO:0000256" key="1">
    <source>
        <dbReference type="ARBA" id="ARBA00007191"/>
    </source>
</evidence>
<keyword evidence="5" id="KW-1185">Reference proteome</keyword>
<feature type="region of interest" description="Disordered" evidence="2">
    <location>
        <begin position="1"/>
        <end position="24"/>
    </location>
</feature>
<accession>A0A0M9VUK1</accession>